<evidence type="ECO:0000313" key="8">
    <source>
        <dbReference type="EnsemblFungi" id="EJT69858"/>
    </source>
</evidence>
<accession>J3PGW1</accession>
<feature type="compositionally biased region" description="Acidic residues" evidence="5">
    <location>
        <begin position="222"/>
        <end position="238"/>
    </location>
</feature>
<feature type="region of interest" description="Disordered" evidence="5">
    <location>
        <begin position="592"/>
        <end position="697"/>
    </location>
</feature>
<dbReference type="InterPro" id="IPR007300">
    <property type="entry name" value="CidB/LrgB"/>
</dbReference>
<feature type="compositionally biased region" description="Basic and acidic residues" evidence="5">
    <location>
        <begin position="562"/>
        <end position="577"/>
    </location>
</feature>
<feature type="transmembrane region" description="Helical" evidence="6">
    <location>
        <begin position="732"/>
        <end position="751"/>
    </location>
</feature>
<feature type="transmembrane region" description="Helical" evidence="6">
    <location>
        <begin position="147"/>
        <end position="176"/>
    </location>
</feature>
<feature type="region of interest" description="Disordered" evidence="5">
    <location>
        <begin position="554"/>
        <end position="577"/>
    </location>
</feature>
<dbReference type="GeneID" id="20353199"/>
<sequence>MADDNNSRRHRRRSSSTNSASTNSTSNSNKMADWVPARLRKQYVDGAVAVLLVVATQAVILGLTSAGDRMNNFSAAILGMAALAITIIALDGGFRVLSSNPEAVQDFYQKHLAAPSNLLNRHMAIGFTVPFVHIFKATAASPREIGLITAMFVLCGIIFPVVVFGMTYALQSALIFARRPARPSRRPAGLVDPPAESGDRKNRRLSNQSTLIGQRTPRDAATDADEFQDVALDDDDDDRNQAPPPPTAYAPAPDSPQRHPHAARLMDWVLSNITLYACVFSVPIAVVIASCTDATVPLDVSVLFTAWLASHALQRWVSQGSLAMRRHPRVRTAVAVCLLNPVLITAGATVAYIHARWALRVSKGQPETQLVDVVRGFQSGTTVARYAMRHILGGGGGVGDEDAGGEAGHRRGRQHVGAGDLATSILESGLAAWGFKLFECRRQLASPTGLVVLAASAAAAAVTVVSAPLLAHAGAGLASAQSLSFATRSVTLALGTPVLTRLGGDVGANAAMVVFNGVVFQVAMGLGLGRWAAARLGAVRDRCAEMWESSRRRAAGASDAQGDDHKGHGHPDLELGDIRHDREAVADLARQLSRQLSSPQPQQQQQQQTHSLRPRLDVPPGFPNPPSRNRHAHMSVDSPPPTPITSSATQTPAAPSILVSPPASPNAASSGHDHVVQQQQEPQTTSDNSTAGATTEDARTVATGVTVGINAAAMGTSYLYESQSRAAPYSTLAMTLFGVMTVVLLSVSPLAEWLMWMLEH</sequence>
<protein>
    <submittedName>
        <fullName evidence="7 8">Uncharacterized protein</fullName>
    </submittedName>
</protein>
<name>J3PGW1_GAET3</name>
<dbReference type="eggNOG" id="ENOG502RS74">
    <property type="taxonomic scope" value="Eukaryota"/>
</dbReference>
<reference evidence="7" key="3">
    <citation type="submission" date="2010-09" db="EMBL/GenBank/DDBJ databases">
        <title>Annotation of Gaeumannomyces graminis var. tritici R3-111a-1.</title>
        <authorList>
            <consortium name="The Broad Institute Genome Sequencing Platform"/>
            <person name="Ma L.-J."/>
            <person name="Dead R."/>
            <person name="Young S.K."/>
            <person name="Zeng Q."/>
            <person name="Gargeya S."/>
            <person name="Fitzgerald M."/>
            <person name="Haas B."/>
            <person name="Abouelleil A."/>
            <person name="Alvarado L."/>
            <person name="Arachchi H.M."/>
            <person name="Berlin A."/>
            <person name="Brown A."/>
            <person name="Chapman S.B."/>
            <person name="Chen Z."/>
            <person name="Dunbar C."/>
            <person name="Freedman E."/>
            <person name="Gearin G."/>
            <person name="Gellesch M."/>
            <person name="Goldberg J."/>
            <person name="Griggs A."/>
            <person name="Gujja S."/>
            <person name="Heiman D."/>
            <person name="Howarth C."/>
            <person name="Larson L."/>
            <person name="Lui A."/>
            <person name="MacDonald P.J.P."/>
            <person name="Mehta T."/>
            <person name="Montmayeur A."/>
            <person name="Murphy C."/>
            <person name="Neiman D."/>
            <person name="Pearson M."/>
            <person name="Priest M."/>
            <person name="Roberts A."/>
            <person name="Saif S."/>
            <person name="Shea T."/>
            <person name="Shenoy N."/>
            <person name="Sisk P."/>
            <person name="Stolte C."/>
            <person name="Sykes S."/>
            <person name="Yandava C."/>
            <person name="Wortman J."/>
            <person name="Nusbaum C."/>
            <person name="Birren B."/>
        </authorList>
    </citation>
    <scope>NUCLEOTIDE SEQUENCE</scope>
    <source>
        <strain evidence="7">R3-111a-1</strain>
    </source>
</reference>
<feature type="region of interest" description="Disordered" evidence="5">
    <location>
        <begin position="183"/>
        <end position="259"/>
    </location>
</feature>
<comment type="subcellular location">
    <subcellularLocation>
        <location evidence="1">Membrane</location>
        <topology evidence="1">Multi-pass membrane protein</topology>
    </subcellularLocation>
</comment>
<dbReference type="AlphaFoldDB" id="J3PGW1"/>
<feature type="compositionally biased region" description="Polar residues" evidence="5">
    <location>
        <begin position="676"/>
        <end position="693"/>
    </location>
</feature>
<feature type="transmembrane region" description="Helical" evidence="6">
    <location>
        <begin position="47"/>
        <end position="67"/>
    </location>
</feature>
<dbReference type="Pfam" id="PF04172">
    <property type="entry name" value="LrgB"/>
    <property type="match status" value="2"/>
</dbReference>
<evidence type="ECO:0000256" key="4">
    <source>
        <dbReference type="ARBA" id="ARBA00023136"/>
    </source>
</evidence>
<feature type="transmembrane region" description="Helical" evidence="6">
    <location>
        <begin position="73"/>
        <end position="97"/>
    </location>
</feature>
<reference evidence="9" key="1">
    <citation type="submission" date="2010-07" db="EMBL/GenBank/DDBJ databases">
        <title>The genome sequence of Gaeumannomyces graminis var. tritici strain R3-111a-1.</title>
        <authorList>
            <consortium name="The Broad Institute Genome Sequencing Platform"/>
            <person name="Ma L.-J."/>
            <person name="Dead R."/>
            <person name="Young S."/>
            <person name="Zeng Q."/>
            <person name="Koehrsen M."/>
            <person name="Alvarado L."/>
            <person name="Berlin A."/>
            <person name="Chapman S.B."/>
            <person name="Chen Z."/>
            <person name="Freedman E."/>
            <person name="Gellesch M."/>
            <person name="Goldberg J."/>
            <person name="Griggs A."/>
            <person name="Gujja S."/>
            <person name="Heilman E.R."/>
            <person name="Heiman D."/>
            <person name="Hepburn T."/>
            <person name="Howarth C."/>
            <person name="Jen D."/>
            <person name="Larson L."/>
            <person name="Mehta T."/>
            <person name="Neiman D."/>
            <person name="Pearson M."/>
            <person name="Roberts A."/>
            <person name="Saif S."/>
            <person name="Shea T."/>
            <person name="Shenoy N."/>
            <person name="Sisk P."/>
            <person name="Stolte C."/>
            <person name="Sykes S."/>
            <person name="Walk T."/>
            <person name="White J."/>
            <person name="Yandava C."/>
            <person name="Haas B."/>
            <person name="Nusbaum C."/>
            <person name="Birren B."/>
        </authorList>
    </citation>
    <scope>NUCLEOTIDE SEQUENCE [LARGE SCALE GENOMIC DNA]</scope>
    <source>
        <strain evidence="9">R3-111a-1</strain>
    </source>
</reference>
<dbReference type="HOGENOM" id="CLU_020485_0_0_1"/>
<feature type="transmembrane region" description="Helical" evidence="6">
    <location>
        <begin position="268"/>
        <end position="288"/>
    </location>
</feature>
<dbReference type="STRING" id="644352.J3PGW1"/>
<evidence type="ECO:0000256" key="6">
    <source>
        <dbReference type="SAM" id="Phobius"/>
    </source>
</evidence>
<feature type="transmembrane region" description="Helical" evidence="6">
    <location>
        <begin position="510"/>
        <end position="532"/>
    </location>
</feature>
<dbReference type="EMBL" id="GL385403">
    <property type="protein sequence ID" value="EJT69858.1"/>
    <property type="molecule type" value="Genomic_DNA"/>
</dbReference>
<dbReference type="GO" id="GO:0016020">
    <property type="term" value="C:membrane"/>
    <property type="evidence" value="ECO:0007669"/>
    <property type="project" value="UniProtKB-SubCell"/>
</dbReference>
<dbReference type="VEuPathDB" id="FungiDB:GGTG_12741"/>
<evidence type="ECO:0000256" key="2">
    <source>
        <dbReference type="ARBA" id="ARBA00022692"/>
    </source>
</evidence>
<dbReference type="EnsemblFungi" id="EJT69858">
    <property type="protein sequence ID" value="EJT69858"/>
    <property type="gene ID" value="GGTG_12741"/>
</dbReference>
<dbReference type="RefSeq" id="XP_009228906.1">
    <property type="nucleotide sequence ID" value="XM_009230642.1"/>
</dbReference>
<dbReference type="PANTHER" id="PTHR30249:SF0">
    <property type="entry name" value="PLASTIDAL GLYCOLATE_GLYCERATE TRANSLOCATOR 1, CHLOROPLASTIC"/>
    <property type="match status" value="1"/>
</dbReference>
<evidence type="ECO:0000313" key="7">
    <source>
        <dbReference type="EMBL" id="EJT69858.1"/>
    </source>
</evidence>
<keyword evidence="9" id="KW-1185">Reference proteome</keyword>
<feature type="compositionally biased region" description="Low complexity" evidence="5">
    <location>
        <begin position="15"/>
        <end position="29"/>
    </location>
</feature>
<evidence type="ECO:0000256" key="1">
    <source>
        <dbReference type="ARBA" id="ARBA00004141"/>
    </source>
</evidence>
<feature type="transmembrane region" description="Helical" evidence="6">
    <location>
        <begin position="118"/>
        <end position="135"/>
    </location>
</feature>
<proteinExistence type="predicted"/>
<feature type="transmembrane region" description="Helical" evidence="6">
    <location>
        <begin position="450"/>
        <end position="471"/>
    </location>
</feature>
<feature type="region of interest" description="Disordered" evidence="5">
    <location>
        <begin position="1"/>
        <end position="30"/>
    </location>
</feature>
<keyword evidence="2 6" id="KW-0812">Transmembrane</keyword>
<evidence type="ECO:0000313" key="9">
    <source>
        <dbReference type="Proteomes" id="UP000006039"/>
    </source>
</evidence>
<feature type="compositionally biased region" description="Low complexity" evidence="5">
    <location>
        <begin position="592"/>
        <end position="611"/>
    </location>
</feature>
<evidence type="ECO:0000256" key="5">
    <source>
        <dbReference type="SAM" id="MobiDB-lite"/>
    </source>
</evidence>
<keyword evidence="3 6" id="KW-1133">Transmembrane helix</keyword>
<evidence type="ECO:0000256" key="3">
    <source>
        <dbReference type="ARBA" id="ARBA00022989"/>
    </source>
</evidence>
<reference evidence="8" key="4">
    <citation type="journal article" date="2015" name="G3 (Bethesda)">
        <title>Genome sequences of three phytopathogenic species of the Magnaporthaceae family of fungi.</title>
        <authorList>
            <person name="Okagaki L.H."/>
            <person name="Nunes C.C."/>
            <person name="Sailsbery J."/>
            <person name="Clay B."/>
            <person name="Brown D."/>
            <person name="John T."/>
            <person name="Oh Y."/>
            <person name="Young N."/>
            <person name="Fitzgerald M."/>
            <person name="Haas B.J."/>
            <person name="Zeng Q."/>
            <person name="Young S."/>
            <person name="Adiconis X."/>
            <person name="Fan L."/>
            <person name="Levin J.Z."/>
            <person name="Mitchell T.K."/>
            <person name="Okubara P.A."/>
            <person name="Farman M.L."/>
            <person name="Kohn L.M."/>
            <person name="Birren B."/>
            <person name="Ma L.-J."/>
            <person name="Dean R.A."/>
        </authorList>
    </citation>
    <scope>NUCLEOTIDE SEQUENCE</scope>
    <source>
        <strain evidence="8">R3-111a-1</strain>
    </source>
</reference>
<gene>
    <name evidence="8" type="primary">20353199</name>
    <name evidence="7" type="ORF">GGTG_12741</name>
</gene>
<dbReference type="PANTHER" id="PTHR30249">
    <property type="entry name" value="PUTATIVE SEROTONIN TRANSPORTER"/>
    <property type="match status" value="1"/>
</dbReference>
<feature type="transmembrane region" description="Helical" evidence="6">
    <location>
        <begin position="333"/>
        <end position="355"/>
    </location>
</feature>
<reference evidence="7" key="2">
    <citation type="submission" date="2010-07" db="EMBL/GenBank/DDBJ databases">
        <authorList>
            <consortium name="The Broad Institute Genome Sequencing Platform"/>
            <consortium name="Broad Institute Genome Sequencing Center for Infectious Disease"/>
            <person name="Ma L.-J."/>
            <person name="Dead R."/>
            <person name="Young S."/>
            <person name="Zeng Q."/>
            <person name="Koehrsen M."/>
            <person name="Alvarado L."/>
            <person name="Berlin A."/>
            <person name="Chapman S.B."/>
            <person name="Chen Z."/>
            <person name="Freedman E."/>
            <person name="Gellesch M."/>
            <person name="Goldberg J."/>
            <person name="Griggs A."/>
            <person name="Gujja S."/>
            <person name="Heilman E.R."/>
            <person name="Heiman D."/>
            <person name="Hepburn T."/>
            <person name="Howarth C."/>
            <person name="Jen D."/>
            <person name="Larson L."/>
            <person name="Mehta T."/>
            <person name="Neiman D."/>
            <person name="Pearson M."/>
            <person name="Roberts A."/>
            <person name="Saif S."/>
            <person name="Shea T."/>
            <person name="Shenoy N."/>
            <person name="Sisk P."/>
            <person name="Stolte C."/>
            <person name="Sykes S."/>
            <person name="Walk T."/>
            <person name="White J."/>
            <person name="Yandava C."/>
            <person name="Haas B."/>
            <person name="Nusbaum C."/>
            <person name="Birren B."/>
        </authorList>
    </citation>
    <scope>NUCLEOTIDE SEQUENCE</scope>
    <source>
        <strain evidence="7">R3-111a-1</strain>
    </source>
</reference>
<dbReference type="OrthoDB" id="2502820at2759"/>
<keyword evidence="4 6" id="KW-0472">Membrane</keyword>
<dbReference type="Proteomes" id="UP000006039">
    <property type="component" value="Unassembled WGS sequence"/>
</dbReference>
<reference evidence="8" key="5">
    <citation type="submission" date="2018-04" db="UniProtKB">
        <authorList>
            <consortium name="EnsemblFungi"/>
        </authorList>
    </citation>
    <scope>IDENTIFICATION</scope>
    <source>
        <strain evidence="8">R3-111a-1</strain>
    </source>
</reference>
<organism evidence="7">
    <name type="scientific">Gaeumannomyces tritici (strain R3-111a-1)</name>
    <name type="common">Wheat and barley take-all root rot fungus</name>
    <name type="synonym">Gaeumannomyces graminis var. tritici</name>
    <dbReference type="NCBI Taxonomy" id="644352"/>
    <lineage>
        <taxon>Eukaryota</taxon>
        <taxon>Fungi</taxon>
        <taxon>Dikarya</taxon>
        <taxon>Ascomycota</taxon>
        <taxon>Pezizomycotina</taxon>
        <taxon>Sordariomycetes</taxon>
        <taxon>Sordariomycetidae</taxon>
        <taxon>Magnaporthales</taxon>
        <taxon>Magnaporthaceae</taxon>
        <taxon>Gaeumannomyces</taxon>
    </lineage>
</organism>
<feature type="compositionally biased region" description="Low complexity" evidence="5">
    <location>
        <begin position="644"/>
        <end position="670"/>
    </location>
</feature>